<sequence length="45" mass="4687">MLQEELIGVSGEEIAEISTMVGQFSPVGLGPVPPAKTPRNHAVLS</sequence>
<gene>
    <name evidence="1" type="ORF">H7R52_05735</name>
</gene>
<dbReference type="EMBL" id="JACSZT010000004">
    <property type="protein sequence ID" value="MBC6498433.1"/>
    <property type="molecule type" value="Genomic_DNA"/>
</dbReference>
<accession>A0A923NGN8</accession>
<protein>
    <submittedName>
        <fullName evidence="1">Uncharacterized protein</fullName>
    </submittedName>
</protein>
<comment type="caution">
    <text evidence="1">The sequence shown here is derived from an EMBL/GenBank/DDBJ whole genome shotgun (WGS) entry which is preliminary data.</text>
</comment>
<organism evidence="1 2">
    <name type="scientific">Weissella confusa</name>
    <name type="common">Lactobacillus confusus</name>
    <dbReference type="NCBI Taxonomy" id="1583"/>
    <lineage>
        <taxon>Bacteria</taxon>
        <taxon>Bacillati</taxon>
        <taxon>Bacillota</taxon>
        <taxon>Bacilli</taxon>
        <taxon>Lactobacillales</taxon>
        <taxon>Lactobacillaceae</taxon>
        <taxon>Weissella</taxon>
    </lineage>
</organism>
<dbReference type="Proteomes" id="UP000650485">
    <property type="component" value="Unassembled WGS sequence"/>
</dbReference>
<name>A0A923NGN8_WEICO</name>
<dbReference type="AlphaFoldDB" id="A0A923NGN8"/>
<proteinExistence type="predicted"/>
<evidence type="ECO:0000313" key="2">
    <source>
        <dbReference type="Proteomes" id="UP000650485"/>
    </source>
</evidence>
<evidence type="ECO:0000313" key="1">
    <source>
        <dbReference type="EMBL" id="MBC6498433.1"/>
    </source>
</evidence>
<reference evidence="1" key="1">
    <citation type="submission" date="2020-08" db="EMBL/GenBank/DDBJ databases">
        <title>Complete genome sequence of Weissella confusa strain FS54 provides insights into metabolic potential.</title>
        <authorList>
            <person name="Fhoula I."/>
            <person name="Najjari A."/>
            <person name="Lekired A."/>
            <person name="Bessrour-Aouam N."/>
            <person name="Jaballah S."/>
            <person name="Klibi N."/>
            <person name="Ouzari H.-I."/>
        </authorList>
    </citation>
    <scope>NUCLEOTIDE SEQUENCE</scope>
    <source>
        <strain evidence="1">FS54</strain>
    </source>
</reference>